<gene>
    <name evidence="2" type="ORF">UFOPK3001_00470</name>
    <name evidence="3" type="ORF">UFOPK3954_01463</name>
</gene>
<reference evidence="2" key="1">
    <citation type="submission" date="2020-05" db="EMBL/GenBank/DDBJ databases">
        <authorList>
            <person name="Chiriac C."/>
            <person name="Salcher M."/>
            <person name="Ghai R."/>
            <person name="Kavagutti S V."/>
        </authorList>
    </citation>
    <scope>NUCLEOTIDE SEQUENCE</scope>
</reference>
<dbReference type="EMBL" id="CAFAAJ010000020">
    <property type="protein sequence ID" value="CAB4793583.1"/>
    <property type="molecule type" value="Genomic_DNA"/>
</dbReference>
<evidence type="ECO:0000313" key="2">
    <source>
        <dbReference type="EMBL" id="CAB4793583.1"/>
    </source>
</evidence>
<evidence type="ECO:0000256" key="1">
    <source>
        <dbReference type="SAM" id="MobiDB-lite"/>
    </source>
</evidence>
<dbReference type="EMBL" id="CAFBON010000153">
    <property type="protein sequence ID" value="CAB4995978.1"/>
    <property type="molecule type" value="Genomic_DNA"/>
</dbReference>
<proteinExistence type="predicted"/>
<dbReference type="AlphaFoldDB" id="A0A6J6XCR2"/>
<organism evidence="2">
    <name type="scientific">freshwater metagenome</name>
    <dbReference type="NCBI Taxonomy" id="449393"/>
    <lineage>
        <taxon>unclassified sequences</taxon>
        <taxon>metagenomes</taxon>
        <taxon>ecological metagenomes</taxon>
    </lineage>
</organism>
<feature type="region of interest" description="Disordered" evidence="1">
    <location>
        <begin position="1"/>
        <end position="51"/>
    </location>
</feature>
<name>A0A6J6XCR2_9ZZZZ</name>
<sequence length="175" mass="18960">MAAPQFVPTDPLVRPRSYEGSARVPGPWTADRPADLDGRQPSGPHLGSPGPDQGYALLLASRLRPRVLVAPGESVDDALTGCLGIALRRASIFGRAPVIHDFTIALTMWGFFDADPPADLLVERRTAFEGLAHTAQHYAEARSLVDRVPEATLRMLHGQVQSAYPARWRAMVGSE</sequence>
<protein>
    <submittedName>
        <fullName evidence="2">Unannotated protein</fullName>
    </submittedName>
</protein>
<evidence type="ECO:0000313" key="3">
    <source>
        <dbReference type="EMBL" id="CAB4995978.1"/>
    </source>
</evidence>
<accession>A0A6J6XCR2</accession>